<dbReference type="InterPro" id="IPR025192">
    <property type="entry name" value="Succ_DH/fum_Rdtase_N"/>
</dbReference>
<organism evidence="15 16">
    <name type="scientific">Natribaculum luteum</name>
    <dbReference type="NCBI Taxonomy" id="1586232"/>
    <lineage>
        <taxon>Archaea</taxon>
        <taxon>Methanobacteriati</taxon>
        <taxon>Methanobacteriota</taxon>
        <taxon>Stenosarchaea group</taxon>
        <taxon>Halobacteria</taxon>
        <taxon>Halobacteriales</taxon>
        <taxon>Natrialbaceae</taxon>
        <taxon>Natribaculum</taxon>
    </lineage>
</organism>
<feature type="region of interest" description="Disordered" evidence="12">
    <location>
        <begin position="1"/>
        <end position="27"/>
    </location>
</feature>
<evidence type="ECO:0000256" key="3">
    <source>
        <dbReference type="ARBA" id="ARBA00005163"/>
    </source>
</evidence>
<dbReference type="FunFam" id="1.10.1060.10:FF:000003">
    <property type="entry name" value="Succinate dehydrogenase iron-sulfur subunit"/>
    <property type="match status" value="1"/>
</dbReference>
<keyword evidence="9" id="KW-0408">Iron</keyword>
<comment type="pathway">
    <text evidence="3">Carbohydrate metabolism; tricarboxylic acid cycle.</text>
</comment>
<proteinExistence type="inferred from homology"/>
<name>A0ABD5P201_9EURY</name>
<dbReference type="GO" id="GO:0016491">
    <property type="term" value="F:oxidoreductase activity"/>
    <property type="evidence" value="ECO:0007669"/>
    <property type="project" value="UniProtKB-KW"/>
</dbReference>
<dbReference type="Pfam" id="PF13183">
    <property type="entry name" value="Fer4_8"/>
    <property type="match status" value="1"/>
</dbReference>
<evidence type="ECO:0000256" key="2">
    <source>
        <dbReference type="ARBA" id="ARBA00001966"/>
    </source>
</evidence>
<gene>
    <name evidence="15" type="ORF">ACFOZ7_15545</name>
</gene>
<comment type="similarity">
    <text evidence="4">Belongs to the succinate dehydrogenase/fumarate reductase iron-sulfur protein family.</text>
</comment>
<dbReference type="PROSITE" id="PS51085">
    <property type="entry name" value="2FE2S_FER_2"/>
    <property type="match status" value="1"/>
</dbReference>
<comment type="cofactor">
    <cofactor evidence="1">
        <name>[3Fe-4S] cluster</name>
        <dbReference type="ChEBI" id="CHEBI:21137"/>
    </cofactor>
</comment>
<evidence type="ECO:0000256" key="8">
    <source>
        <dbReference type="ARBA" id="ARBA00023002"/>
    </source>
</evidence>
<dbReference type="NCBIfam" id="NF004616">
    <property type="entry name" value="PRK05950.1"/>
    <property type="match status" value="1"/>
</dbReference>
<dbReference type="PANTHER" id="PTHR11921">
    <property type="entry name" value="SUCCINATE DEHYDROGENASE IRON-SULFUR PROTEIN"/>
    <property type="match status" value="1"/>
</dbReference>
<dbReference type="NCBIfam" id="TIGR00384">
    <property type="entry name" value="dhsB"/>
    <property type="match status" value="1"/>
</dbReference>
<keyword evidence="10" id="KW-0411">Iron-sulfur</keyword>
<dbReference type="SUPFAM" id="SSF54292">
    <property type="entry name" value="2Fe-2S ferredoxin-like"/>
    <property type="match status" value="1"/>
</dbReference>
<accession>A0ABD5P201</accession>
<dbReference type="RefSeq" id="WP_246976134.1">
    <property type="nucleotide sequence ID" value="NZ_CP095398.1"/>
</dbReference>
<evidence type="ECO:0000256" key="12">
    <source>
        <dbReference type="SAM" id="MobiDB-lite"/>
    </source>
</evidence>
<evidence type="ECO:0000256" key="6">
    <source>
        <dbReference type="ARBA" id="ARBA00022714"/>
    </source>
</evidence>
<keyword evidence="6" id="KW-0001">2Fe-2S</keyword>
<keyword evidence="8" id="KW-0560">Oxidoreductase</keyword>
<evidence type="ECO:0000256" key="4">
    <source>
        <dbReference type="ARBA" id="ARBA00009433"/>
    </source>
</evidence>
<dbReference type="PANTHER" id="PTHR11921:SF29">
    <property type="entry name" value="SUCCINATE DEHYDROGENASE [UBIQUINONE] IRON-SULFUR SUBUNIT, MITOCHONDRIAL"/>
    <property type="match status" value="1"/>
</dbReference>
<comment type="cofactor">
    <cofactor evidence="2">
        <name>[4Fe-4S] cluster</name>
        <dbReference type="ChEBI" id="CHEBI:49883"/>
    </cofactor>
</comment>
<dbReference type="GO" id="GO:0051537">
    <property type="term" value="F:2 iron, 2 sulfur cluster binding"/>
    <property type="evidence" value="ECO:0007669"/>
    <property type="project" value="UniProtKB-KW"/>
</dbReference>
<evidence type="ECO:0000256" key="9">
    <source>
        <dbReference type="ARBA" id="ARBA00023004"/>
    </source>
</evidence>
<comment type="caution">
    <text evidence="15">The sequence shown here is derived from an EMBL/GenBank/DDBJ whole genome shotgun (WGS) entry which is preliminary data.</text>
</comment>
<dbReference type="InterPro" id="IPR009051">
    <property type="entry name" value="Helical_ferredxn"/>
</dbReference>
<dbReference type="GO" id="GO:0046872">
    <property type="term" value="F:metal ion binding"/>
    <property type="evidence" value="ECO:0007669"/>
    <property type="project" value="UniProtKB-KW"/>
</dbReference>
<dbReference type="GO" id="GO:0051539">
    <property type="term" value="F:4 iron, 4 sulfur cluster binding"/>
    <property type="evidence" value="ECO:0007669"/>
    <property type="project" value="UniProtKB-KW"/>
</dbReference>
<dbReference type="InterPro" id="IPR004489">
    <property type="entry name" value="Succ_DH/fum_Rdtase_Fe-S"/>
</dbReference>
<dbReference type="SUPFAM" id="SSF46548">
    <property type="entry name" value="alpha-helical ferredoxin"/>
    <property type="match status" value="1"/>
</dbReference>
<dbReference type="Pfam" id="PF13085">
    <property type="entry name" value="Fer2_3"/>
    <property type="match status" value="1"/>
</dbReference>
<dbReference type="InterPro" id="IPR012675">
    <property type="entry name" value="Beta-grasp_dom_sf"/>
</dbReference>
<dbReference type="PROSITE" id="PS51379">
    <property type="entry name" value="4FE4S_FER_2"/>
    <property type="match status" value="1"/>
</dbReference>
<dbReference type="AlphaFoldDB" id="A0ABD5P201"/>
<keyword evidence="5" id="KW-0004">4Fe-4S</keyword>
<reference evidence="15 16" key="1">
    <citation type="journal article" date="2014" name="Int. J. Syst. Evol. Microbiol.">
        <title>Complete genome sequence of Corynebacterium casei LMG S-19264T (=DSM 44701T), isolated from a smear-ripened cheese.</title>
        <authorList>
            <consortium name="US DOE Joint Genome Institute (JGI-PGF)"/>
            <person name="Walter F."/>
            <person name="Albersmeier A."/>
            <person name="Kalinowski J."/>
            <person name="Ruckert C."/>
        </authorList>
    </citation>
    <scope>NUCLEOTIDE SEQUENCE [LARGE SCALE GENOMIC DNA]</scope>
    <source>
        <strain evidence="15 16">IBRC-M 10912</strain>
    </source>
</reference>
<dbReference type="InterPro" id="IPR017896">
    <property type="entry name" value="4Fe4S_Fe-S-bd"/>
</dbReference>
<dbReference type="InterPro" id="IPR006058">
    <property type="entry name" value="2Fe2S_fd_BS"/>
</dbReference>
<feature type="domain" description="2Fe-2S ferredoxin-type" evidence="13">
    <location>
        <begin position="2"/>
        <end position="94"/>
    </location>
</feature>
<dbReference type="PROSITE" id="PS00197">
    <property type="entry name" value="2FE2S_FER_1"/>
    <property type="match status" value="1"/>
</dbReference>
<sequence>MTKTTFTVHRYNPETDSEPTFESYDVPTSESTSVLDGLFHIQETIKENLSMRFSCRQGVCGSCSMEINGQARLACQTPVSELEGEITVRPMYNLPVIKDLVVDMEPFFDSFAEIEPSFESDELDEETDPAVVKPDSDERQVIDPRTDCVGCGACYSSCSIADENYLGPAAINKALTLVKDSRESRTEERLERLMDADGVWSCHVQGECTQSCPKDLPISEGIQLLKREAVKHGVKQRLFPSD</sequence>
<dbReference type="Gene3D" id="1.10.1060.10">
    <property type="entry name" value="Alpha-helical ferredoxin"/>
    <property type="match status" value="1"/>
</dbReference>
<evidence type="ECO:0000256" key="10">
    <source>
        <dbReference type="ARBA" id="ARBA00023014"/>
    </source>
</evidence>
<dbReference type="GeneID" id="71855955"/>
<evidence type="ECO:0000256" key="11">
    <source>
        <dbReference type="ARBA" id="ARBA00034078"/>
    </source>
</evidence>
<evidence type="ECO:0000313" key="15">
    <source>
        <dbReference type="EMBL" id="MFC4248327.1"/>
    </source>
</evidence>
<dbReference type="InterPro" id="IPR036010">
    <property type="entry name" value="2Fe-2S_ferredoxin-like_sf"/>
</dbReference>
<evidence type="ECO:0000256" key="7">
    <source>
        <dbReference type="ARBA" id="ARBA00022723"/>
    </source>
</evidence>
<keyword evidence="7" id="KW-0479">Metal-binding</keyword>
<dbReference type="EMBL" id="JBHSDJ010000120">
    <property type="protein sequence ID" value="MFC4248327.1"/>
    <property type="molecule type" value="Genomic_DNA"/>
</dbReference>
<dbReference type="CDD" id="cd00207">
    <property type="entry name" value="fer2"/>
    <property type="match status" value="1"/>
</dbReference>
<evidence type="ECO:0000313" key="16">
    <source>
        <dbReference type="Proteomes" id="UP001595821"/>
    </source>
</evidence>
<evidence type="ECO:0000259" key="14">
    <source>
        <dbReference type="PROSITE" id="PS51379"/>
    </source>
</evidence>
<dbReference type="InterPro" id="IPR050573">
    <property type="entry name" value="SDH/FRD_Iron-Sulfur"/>
</dbReference>
<protein>
    <submittedName>
        <fullName evidence="15">Succinate dehydrogenase/fumarate reductase iron-sulfur subunit</fullName>
    </submittedName>
</protein>
<dbReference type="Proteomes" id="UP001595821">
    <property type="component" value="Unassembled WGS sequence"/>
</dbReference>
<evidence type="ECO:0000256" key="1">
    <source>
        <dbReference type="ARBA" id="ARBA00001927"/>
    </source>
</evidence>
<feature type="domain" description="4Fe-4S ferredoxin-type" evidence="14">
    <location>
        <begin position="138"/>
        <end position="169"/>
    </location>
</feature>
<comment type="cofactor">
    <cofactor evidence="11">
        <name>[2Fe-2S] cluster</name>
        <dbReference type="ChEBI" id="CHEBI:190135"/>
    </cofactor>
</comment>
<evidence type="ECO:0000256" key="5">
    <source>
        <dbReference type="ARBA" id="ARBA00022485"/>
    </source>
</evidence>
<dbReference type="Gene3D" id="3.10.20.30">
    <property type="match status" value="1"/>
</dbReference>
<evidence type="ECO:0000259" key="13">
    <source>
        <dbReference type="PROSITE" id="PS51085"/>
    </source>
</evidence>
<dbReference type="InterPro" id="IPR001041">
    <property type="entry name" value="2Fe-2S_ferredoxin-type"/>
</dbReference>